<dbReference type="CDD" id="cd00347">
    <property type="entry name" value="Flavin_utilizing_monoxygenases"/>
    <property type="match status" value="1"/>
</dbReference>
<dbReference type="InterPro" id="IPR050766">
    <property type="entry name" value="Bact_Lucif_Oxidored"/>
</dbReference>
<dbReference type="PANTHER" id="PTHR30137:SF6">
    <property type="entry name" value="LUCIFERASE-LIKE MONOOXYGENASE"/>
    <property type="match status" value="1"/>
</dbReference>
<dbReference type="InterPro" id="IPR011251">
    <property type="entry name" value="Luciferase-like_dom"/>
</dbReference>
<comment type="similarity">
    <text evidence="1">To bacterial alkanal monooxygenase alpha and beta chains.</text>
</comment>
<dbReference type="FunFam" id="3.20.20.30:FF:000002">
    <property type="entry name" value="LLM class flavin-dependent oxidoreductase"/>
    <property type="match status" value="1"/>
</dbReference>
<evidence type="ECO:0000313" key="6">
    <source>
        <dbReference type="Proteomes" id="UP000290849"/>
    </source>
</evidence>
<dbReference type="Gene3D" id="3.20.20.30">
    <property type="entry name" value="Luciferase-like domain"/>
    <property type="match status" value="1"/>
</dbReference>
<feature type="region of interest" description="Disordered" evidence="3">
    <location>
        <begin position="333"/>
        <end position="355"/>
    </location>
</feature>
<evidence type="ECO:0000256" key="3">
    <source>
        <dbReference type="SAM" id="MobiDB-lite"/>
    </source>
</evidence>
<evidence type="ECO:0000313" key="5">
    <source>
        <dbReference type="EMBL" id="RXN92689.1"/>
    </source>
</evidence>
<protein>
    <recommendedName>
        <fullName evidence="2">Luciferase-like monooxygenase</fullName>
    </recommendedName>
</protein>
<dbReference type="InterPro" id="IPR036661">
    <property type="entry name" value="Luciferase-like_sf"/>
</dbReference>
<dbReference type="OrthoDB" id="9780518at2"/>
<keyword evidence="6" id="KW-1185">Reference proteome</keyword>
<dbReference type="GO" id="GO:0016705">
    <property type="term" value="F:oxidoreductase activity, acting on paired donors, with incorporation or reduction of molecular oxygen"/>
    <property type="evidence" value="ECO:0007669"/>
    <property type="project" value="InterPro"/>
</dbReference>
<dbReference type="SUPFAM" id="SSF51679">
    <property type="entry name" value="Bacterial luciferase-like"/>
    <property type="match status" value="1"/>
</dbReference>
<dbReference type="Pfam" id="PF00296">
    <property type="entry name" value="Bac_luciferase"/>
    <property type="match status" value="1"/>
</dbReference>
<comment type="caution">
    <text evidence="5">The sequence shown here is derived from an EMBL/GenBank/DDBJ whole genome shotgun (WGS) entry which is preliminary data.</text>
</comment>
<proteinExistence type="predicted"/>
<dbReference type="PANTHER" id="PTHR30137">
    <property type="entry name" value="LUCIFERASE-LIKE MONOOXYGENASE"/>
    <property type="match status" value="1"/>
</dbReference>
<organism evidence="5 6">
    <name type="scientific">Achromobacter aloeverae</name>
    <dbReference type="NCBI Taxonomy" id="1750518"/>
    <lineage>
        <taxon>Bacteria</taxon>
        <taxon>Pseudomonadati</taxon>
        <taxon>Pseudomonadota</taxon>
        <taxon>Betaproteobacteria</taxon>
        <taxon>Burkholderiales</taxon>
        <taxon>Alcaligenaceae</taxon>
        <taxon>Achromobacter</taxon>
    </lineage>
</organism>
<sequence length="355" mass="38661">MTALSDVPFSVLDLAPIAQNRSAADAFRNTVELAQHVERLGYNRFWLAEHHNINGIASSATAVLIGHVAGHTKTLRVGSGGVMLPNHAPLIIAEQFGTLETLYPGRIDLGLGRAPGSDGLTQRALRRDPRSGLEFPELLEELRAFLRPAHPTQAVRAIPGEGLNIPIWLLGSSDFSARLAAQLGLPFSFAGHFSPEGIAAMRLYRQLFRPSETLHRPYSMIGVPVIAADTDEEARRQSTTQQQKFLSLVRGNRLQLQPPVDDMDQRWNDWERAAVQQKLGAAIVGGPEKVRRELEALVERTEADEVMIVSDFYDPKDRLRSYEIVAALKQAPSAAGANAEGTSTAGTPAAGLSGW</sequence>
<reference evidence="5 6" key="1">
    <citation type="journal article" date="2017" name="Int. J. Syst. Evol. Microbiol.">
        <title>Achromobacter aloeverae sp. nov., isolated from the root of Aloe vera (L.) Burm.f.</title>
        <authorList>
            <person name="Kuncharoen N."/>
            <person name="Muramatsu Y."/>
            <person name="Shibata C."/>
            <person name="Kamakura Y."/>
            <person name="Nakagawa Y."/>
            <person name="Tanasupawat S."/>
        </authorList>
    </citation>
    <scope>NUCLEOTIDE SEQUENCE [LARGE SCALE GENOMIC DNA]</scope>
    <source>
        <strain evidence="5 6">AVA-1</strain>
    </source>
</reference>
<gene>
    <name evidence="5" type="ORF">C7R54_02745</name>
</gene>
<accession>A0A4Q1HP55</accession>
<evidence type="ECO:0000256" key="2">
    <source>
        <dbReference type="ARBA" id="ARBA00074555"/>
    </source>
</evidence>
<dbReference type="RefSeq" id="WP_129148649.1">
    <property type="nucleotide sequence ID" value="NZ_JBHSDO010000006.1"/>
</dbReference>
<dbReference type="InterPro" id="IPR019949">
    <property type="entry name" value="CmoO-like"/>
</dbReference>
<dbReference type="NCBIfam" id="TIGR03558">
    <property type="entry name" value="oxido_grp_1"/>
    <property type="match status" value="1"/>
</dbReference>
<dbReference type="EMBL" id="PYAL01000001">
    <property type="protein sequence ID" value="RXN92689.1"/>
    <property type="molecule type" value="Genomic_DNA"/>
</dbReference>
<evidence type="ECO:0000256" key="1">
    <source>
        <dbReference type="ARBA" id="ARBA00007789"/>
    </source>
</evidence>
<dbReference type="Proteomes" id="UP000290849">
    <property type="component" value="Unassembled WGS sequence"/>
</dbReference>
<evidence type="ECO:0000259" key="4">
    <source>
        <dbReference type="Pfam" id="PF00296"/>
    </source>
</evidence>
<name>A0A4Q1HP55_9BURK</name>
<dbReference type="GO" id="GO:0005829">
    <property type="term" value="C:cytosol"/>
    <property type="evidence" value="ECO:0007669"/>
    <property type="project" value="TreeGrafter"/>
</dbReference>
<feature type="domain" description="Luciferase-like" evidence="4">
    <location>
        <begin position="9"/>
        <end position="299"/>
    </location>
</feature>
<dbReference type="AlphaFoldDB" id="A0A4Q1HP55"/>